<dbReference type="HOGENOM" id="CLU_3009175_0_0_5"/>
<protein>
    <submittedName>
        <fullName evidence="1">Uncharacterized protein</fullName>
    </submittedName>
</protein>
<reference evidence="1 2" key="1">
    <citation type="journal article" date="2011" name="BMC Genomics">
        <title>Genomic insights into an obligate epibiotic bacterial predator: Micavibrio aeruginosavorus ARL-13.</title>
        <authorList>
            <person name="Wang Z."/>
            <person name="Kadouri D."/>
            <person name="Wu M."/>
        </authorList>
    </citation>
    <scope>NUCLEOTIDE SEQUENCE [LARGE SCALE GENOMIC DNA]</scope>
    <source>
        <strain evidence="1 2">ARL-13</strain>
    </source>
</reference>
<dbReference type="EMBL" id="CP002382">
    <property type="protein sequence ID" value="AEP09347.1"/>
    <property type="molecule type" value="Genomic_DNA"/>
</dbReference>
<keyword evidence="2" id="KW-1185">Reference proteome</keyword>
<accession>G2KLW8</accession>
<sequence length="56" mass="6343">MNSNIVSGELEEIGFDVLEIGPEGSINNKIHNVTPFYPATNYGYENVWEVLCRKKI</sequence>
<name>G2KLW8_MICAA</name>
<organism evidence="1 2">
    <name type="scientific">Micavibrio aeruginosavorus (strain ARL-13)</name>
    <dbReference type="NCBI Taxonomy" id="856793"/>
    <lineage>
        <taxon>Bacteria</taxon>
        <taxon>Pseudomonadati</taxon>
        <taxon>Bdellovibrionota</taxon>
        <taxon>Bdellovibrionia</taxon>
        <taxon>Bdellovibrionales</taxon>
        <taxon>Pseudobdellovibrionaceae</taxon>
        <taxon>Micavibrio</taxon>
    </lineage>
</organism>
<gene>
    <name evidence="1" type="ordered locus">MICA_1017</name>
</gene>
<dbReference type="Proteomes" id="UP000009286">
    <property type="component" value="Chromosome"/>
</dbReference>
<dbReference type="AlphaFoldDB" id="G2KLW8"/>
<evidence type="ECO:0000313" key="1">
    <source>
        <dbReference type="EMBL" id="AEP09347.1"/>
    </source>
</evidence>
<dbReference type="KEGG" id="mai:MICA_1017"/>
<proteinExistence type="predicted"/>
<dbReference type="STRING" id="856793.MICA_1017"/>
<evidence type="ECO:0000313" key="2">
    <source>
        <dbReference type="Proteomes" id="UP000009286"/>
    </source>
</evidence>